<dbReference type="PANTHER" id="PTHR43060:SF3">
    <property type="entry name" value="2-HYDROXY-3-OXOPROPIONATE REDUCTASE"/>
    <property type="match status" value="1"/>
</dbReference>
<dbReference type="PANTHER" id="PTHR43060">
    <property type="entry name" value="3-HYDROXYISOBUTYRATE DEHYDROGENASE-LIKE 1, MITOCHONDRIAL-RELATED"/>
    <property type="match status" value="1"/>
</dbReference>
<evidence type="ECO:0000259" key="3">
    <source>
        <dbReference type="Pfam" id="PF03446"/>
    </source>
</evidence>
<dbReference type="Gene3D" id="3.40.50.720">
    <property type="entry name" value="NAD(P)-binding Rossmann-like Domain"/>
    <property type="match status" value="1"/>
</dbReference>
<organism evidence="5">
    <name type="scientific">bioreactor metagenome</name>
    <dbReference type="NCBI Taxonomy" id="1076179"/>
    <lineage>
        <taxon>unclassified sequences</taxon>
        <taxon>metagenomes</taxon>
        <taxon>ecological metagenomes</taxon>
    </lineage>
</organism>
<dbReference type="EC" id="1.1.1.60" evidence="5"/>
<dbReference type="SUPFAM" id="SSF48179">
    <property type="entry name" value="6-phosphogluconate dehydrogenase C-terminal domain-like"/>
    <property type="match status" value="1"/>
</dbReference>
<dbReference type="InterPro" id="IPR006115">
    <property type="entry name" value="6PGDH_NADP-bd"/>
</dbReference>
<evidence type="ECO:0000256" key="2">
    <source>
        <dbReference type="ARBA" id="ARBA00023027"/>
    </source>
</evidence>
<protein>
    <submittedName>
        <fullName evidence="5">2-hydroxy-3-oxopropionate reductase</fullName>
        <ecNumber evidence="5">1.1.1.60</ecNumber>
    </submittedName>
</protein>
<evidence type="ECO:0000256" key="1">
    <source>
        <dbReference type="ARBA" id="ARBA00023002"/>
    </source>
</evidence>
<sequence>MQTAVGFVGLGIMGLPMAKNLAAKGFSVVAYDIDAERVKLAGASNILGASIADIGNQCTVVFTSLPNGKIAKMAITDKGGLSSNLAEGSIVVDTSSITPNESRYIAAELEKRGIDFLDAPVSGGEPKAIDGTLAFMVGGKQAAFEQVMPYLKAMGSSFVRIGESGSGSITKLVNQIIVNLNIAVLGEALVFAQKAGADPELVFQAIRNGLAGSTVMEAKTPMILARNFKPGGKLSINRKDIGNVLETAHELEIPVPFTAQLFEIMQSLKAKGLMEEDHAALVKHFEELASLNP</sequence>
<dbReference type="AlphaFoldDB" id="A0A645C8G8"/>
<dbReference type="Gene3D" id="1.10.1040.10">
    <property type="entry name" value="N-(1-d-carboxylethyl)-l-norvaline Dehydrogenase, domain 2"/>
    <property type="match status" value="1"/>
</dbReference>
<feature type="domain" description="3-hydroxyisobutyrate dehydrogenase-like NAD-binding" evidence="4">
    <location>
        <begin position="165"/>
        <end position="284"/>
    </location>
</feature>
<dbReference type="InterPro" id="IPR013328">
    <property type="entry name" value="6PGD_dom2"/>
</dbReference>
<dbReference type="PIRSF" id="PIRSF000103">
    <property type="entry name" value="HIBADH"/>
    <property type="match status" value="1"/>
</dbReference>
<feature type="domain" description="6-phosphogluconate dehydrogenase NADP-binding" evidence="3">
    <location>
        <begin position="5"/>
        <end position="162"/>
    </location>
</feature>
<evidence type="ECO:0000259" key="4">
    <source>
        <dbReference type="Pfam" id="PF14833"/>
    </source>
</evidence>
<gene>
    <name evidence="5" type="primary">garR_12</name>
    <name evidence="5" type="ORF">SDC9_119036</name>
</gene>
<keyword evidence="2" id="KW-0520">NAD</keyword>
<dbReference type="GO" id="GO:0008679">
    <property type="term" value="F:2-hydroxy-3-oxopropionate reductase activity"/>
    <property type="evidence" value="ECO:0007669"/>
    <property type="project" value="UniProtKB-EC"/>
</dbReference>
<comment type="caution">
    <text evidence="5">The sequence shown here is derived from an EMBL/GenBank/DDBJ whole genome shotgun (WGS) entry which is preliminary data.</text>
</comment>
<dbReference type="InterPro" id="IPR002204">
    <property type="entry name" value="3-OH-isobutyrate_DH-rel_CS"/>
</dbReference>
<dbReference type="EMBL" id="VSSQ01024509">
    <property type="protein sequence ID" value="MPM72063.1"/>
    <property type="molecule type" value="Genomic_DNA"/>
</dbReference>
<dbReference type="InterPro" id="IPR015815">
    <property type="entry name" value="HIBADH-related"/>
</dbReference>
<evidence type="ECO:0000313" key="5">
    <source>
        <dbReference type="EMBL" id="MPM72063.1"/>
    </source>
</evidence>
<dbReference type="GO" id="GO:0050661">
    <property type="term" value="F:NADP binding"/>
    <property type="evidence" value="ECO:0007669"/>
    <property type="project" value="InterPro"/>
</dbReference>
<proteinExistence type="predicted"/>
<name>A0A645C8G8_9ZZZZ</name>
<accession>A0A645C8G8</accession>
<dbReference type="InterPro" id="IPR036291">
    <property type="entry name" value="NAD(P)-bd_dom_sf"/>
</dbReference>
<dbReference type="PROSITE" id="PS00895">
    <property type="entry name" value="3_HYDROXYISOBUT_DH"/>
    <property type="match status" value="1"/>
</dbReference>
<dbReference type="Pfam" id="PF14833">
    <property type="entry name" value="NAD_binding_11"/>
    <property type="match status" value="1"/>
</dbReference>
<dbReference type="InterPro" id="IPR008927">
    <property type="entry name" value="6-PGluconate_DH-like_C_sf"/>
</dbReference>
<dbReference type="InterPro" id="IPR029154">
    <property type="entry name" value="HIBADH-like_NADP-bd"/>
</dbReference>
<dbReference type="GO" id="GO:0051287">
    <property type="term" value="F:NAD binding"/>
    <property type="evidence" value="ECO:0007669"/>
    <property type="project" value="InterPro"/>
</dbReference>
<dbReference type="Pfam" id="PF03446">
    <property type="entry name" value="NAD_binding_2"/>
    <property type="match status" value="1"/>
</dbReference>
<reference evidence="5" key="1">
    <citation type="submission" date="2019-08" db="EMBL/GenBank/DDBJ databases">
        <authorList>
            <person name="Kucharzyk K."/>
            <person name="Murdoch R.W."/>
            <person name="Higgins S."/>
            <person name="Loffler F."/>
        </authorList>
    </citation>
    <scope>NUCLEOTIDE SEQUENCE</scope>
</reference>
<dbReference type="SUPFAM" id="SSF51735">
    <property type="entry name" value="NAD(P)-binding Rossmann-fold domains"/>
    <property type="match status" value="1"/>
</dbReference>
<keyword evidence="1 5" id="KW-0560">Oxidoreductase</keyword>